<evidence type="ECO:0000313" key="2">
    <source>
        <dbReference type="Proteomes" id="UP000540787"/>
    </source>
</evidence>
<dbReference type="Pfam" id="PF14907">
    <property type="entry name" value="NTP_transf_5"/>
    <property type="match status" value="1"/>
</dbReference>
<keyword evidence="2" id="KW-1185">Reference proteome</keyword>
<accession>A0A7W9X0N7</accession>
<evidence type="ECO:0000313" key="1">
    <source>
        <dbReference type="EMBL" id="MBB6134269.1"/>
    </source>
</evidence>
<dbReference type="EMBL" id="JACHBX010000002">
    <property type="protein sequence ID" value="MBB6134269.1"/>
    <property type="molecule type" value="Genomic_DNA"/>
</dbReference>
<reference evidence="1 2" key="1">
    <citation type="submission" date="2020-08" db="EMBL/GenBank/DDBJ databases">
        <title>The Agave Microbiome: Exploring the role of microbial communities in plant adaptations to desert environments.</title>
        <authorList>
            <person name="Partida-Martinez L.P."/>
        </authorList>
    </citation>
    <scope>NUCLEOTIDE SEQUENCE [LARGE SCALE GENOMIC DNA]</scope>
    <source>
        <strain evidence="1 2">AT3.2</strain>
    </source>
</reference>
<dbReference type="RefSeq" id="WP_183554673.1">
    <property type="nucleotide sequence ID" value="NZ_JACHBX010000002.1"/>
</dbReference>
<organism evidence="1 2">
    <name type="scientific">Massilia aurea</name>
    <dbReference type="NCBI Taxonomy" id="373040"/>
    <lineage>
        <taxon>Bacteria</taxon>
        <taxon>Pseudomonadati</taxon>
        <taxon>Pseudomonadota</taxon>
        <taxon>Betaproteobacteria</taxon>
        <taxon>Burkholderiales</taxon>
        <taxon>Oxalobacteraceae</taxon>
        <taxon>Telluria group</taxon>
        <taxon>Massilia</taxon>
    </lineage>
</organism>
<dbReference type="InterPro" id="IPR039498">
    <property type="entry name" value="NTP_transf_5"/>
</dbReference>
<evidence type="ECO:0008006" key="3">
    <source>
        <dbReference type="Google" id="ProtNLM"/>
    </source>
</evidence>
<dbReference type="Proteomes" id="UP000540787">
    <property type="component" value="Unassembled WGS sequence"/>
</dbReference>
<dbReference type="AlphaFoldDB" id="A0A7W9X0N7"/>
<comment type="caution">
    <text evidence="1">The sequence shown here is derived from an EMBL/GenBank/DDBJ whole genome shotgun (WGS) entry which is preliminary data.</text>
</comment>
<gene>
    <name evidence="1" type="ORF">HD842_002411</name>
</gene>
<name>A0A7W9X0N7_9BURK</name>
<protein>
    <recommendedName>
        <fullName evidence="3">Nucleotidyltransferase family protein</fullName>
    </recommendedName>
</protein>
<proteinExistence type="predicted"/>
<sequence>MSAPVPSLLVEVLSRPARVQTLDLPGWERLLRQADSANLSAILVYLLEEHGLLDGVPMQPREHLDAMRIVALRHRRLTGYEVERIRSALAQLGLPLILLKGAAYAMAGLPSGRGRLFSDIDILVPKDSLDQVERALMLHGWASAHHDAYDERYYRTWMHELPPMVHLRRGNAIDVHHAILPETAPVRPDPALLRAAARAIPGEQGALGIYTLCPHDMFLHSAVHLFFGGEFDQGLRDLFDLHRLALHFDTEPGFWDGLVARADALELTRPLFYALRYITHTFGTPVPAATLAAAAPFGPTGLLLPLMDALFLRALSPLHPECATRFDGAARFTLYVRGNWLRMPPVLLARHLFHKAFLSPRTAEAA</sequence>